<accession>A0A0A1UWL1</accession>
<reference evidence="1 2" key="1">
    <citation type="submission" date="2014-02" db="EMBL/GenBank/DDBJ databases">
        <title>The genome sequence of the entomopathogenic fungus Metarhizium robertsii ARSEF 2575.</title>
        <authorList>
            <person name="Giuliano Garisto Donzelli B."/>
            <person name="Roe B.A."/>
            <person name="Macmil S.L."/>
            <person name="Krasnoff S.B."/>
            <person name="Gibson D.M."/>
        </authorList>
    </citation>
    <scope>NUCLEOTIDE SEQUENCE [LARGE SCALE GENOMIC DNA]</scope>
    <source>
        <strain evidence="1 2">ARSEF 2575</strain>
    </source>
</reference>
<sequence length="258" mass="28035">MKPTAVLAGVCIPALAYAFNLFNPALYNVRLGFRWKFIDGPESGLKDITFPVNMAKTSREQGYYLSQQFGFHGVRRQGHIAIQPRPDNSKGQAMLRANFTSHQAGTATCHPACQAGPGLGGAEGSRDGVTCAIDVPADYAHTFNLTVENVRDANTWRGLLVDTVTRKTHEIGVWTLPSGAGDIQRSRFGFVEYIRQPGSPGGCENYPKLEATIYHPWSNSAGAGELHGVGSMDMGMCGKNIFKKIKVTNGFTVYYGRA</sequence>
<organism evidence="1 2">
    <name type="scientific">Metarhizium robertsii</name>
    <dbReference type="NCBI Taxonomy" id="568076"/>
    <lineage>
        <taxon>Eukaryota</taxon>
        <taxon>Fungi</taxon>
        <taxon>Dikarya</taxon>
        <taxon>Ascomycota</taxon>
        <taxon>Pezizomycotina</taxon>
        <taxon>Sordariomycetes</taxon>
        <taxon>Hypocreomycetidae</taxon>
        <taxon>Hypocreales</taxon>
        <taxon>Clavicipitaceae</taxon>
        <taxon>Metarhizium</taxon>
    </lineage>
</organism>
<comment type="caution">
    <text evidence="1">The sequence shown here is derived from an EMBL/GenBank/DDBJ whole genome shotgun (WGS) entry which is preliminary data.</text>
</comment>
<dbReference type="eggNOG" id="ENOG502QU3E">
    <property type="taxonomic scope" value="Eukaryota"/>
</dbReference>
<dbReference type="AlphaFoldDB" id="A0A0A1UWL1"/>
<dbReference type="EMBL" id="JELW01000005">
    <property type="protein sequence ID" value="EXV02309.1"/>
    <property type="molecule type" value="Genomic_DNA"/>
</dbReference>
<proteinExistence type="predicted"/>
<dbReference type="Proteomes" id="UP000030151">
    <property type="component" value="Unassembled WGS sequence"/>
</dbReference>
<evidence type="ECO:0000313" key="2">
    <source>
        <dbReference type="Proteomes" id="UP000030151"/>
    </source>
</evidence>
<gene>
    <name evidence="1" type="ORF">X797_004438</name>
</gene>
<name>A0A0A1UWL1_9HYPO</name>
<dbReference type="HOGENOM" id="CLU_083946_0_0_1"/>
<evidence type="ECO:0000313" key="1">
    <source>
        <dbReference type="EMBL" id="EXV02309.1"/>
    </source>
</evidence>
<dbReference type="OrthoDB" id="5576763at2759"/>
<evidence type="ECO:0008006" key="3">
    <source>
        <dbReference type="Google" id="ProtNLM"/>
    </source>
</evidence>
<protein>
    <recommendedName>
        <fullName evidence="3">DUF3472 domain protein</fullName>
    </recommendedName>
</protein>